<reference evidence="1" key="1">
    <citation type="journal article" date="2015" name="Nature">
        <title>Complex archaea that bridge the gap between prokaryotes and eukaryotes.</title>
        <authorList>
            <person name="Spang A."/>
            <person name="Saw J.H."/>
            <person name="Jorgensen S.L."/>
            <person name="Zaremba-Niedzwiedzka K."/>
            <person name="Martijn J."/>
            <person name="Lind A.E."/>
            <person name="van Eijk R."/>
            <person name="Schleper C."/>
            <person name="Guy L."/>
            <person name="Ettema T.J."/>
        </authorList>
    </citation>
    <scope>NUCLEOTIDE SEQUENCE</scope>
</reference>
<organism evidence="1">
    <name type="scientific">marine sediment metagenome</name>
    <dbReference type="NCBI Taxonomy" id="412755"/>
    <lineage>
        <taxon>unclassified sequences</taxon>
        <taxon>metagenomes</taxon>
        <taxon>ecological metagenomes</taxon>
    </lineage>
</organism>
<comment type="caution">
    <text evidence="1">The sequence shown here is derived from an EMBL/GenBank/DDBJ whole genome shotgun (WGS) entry which is preliminary data.</text>
</comment>
<sequence length="73" mass="8145">MKTIEVSDETYEKIKDQIEADNKKKEFEPIEIHGGCFIVTANNNDLGCEQVVETVGRFIKALQSAIDDVGSNK</sequence>
<accession>A0A0F9G0C8</accession>
<gene>
    <name evidence="1" type="ORF">LCGC14_2241520</name>
</gene>
<dbReference type="EMBL" id="LAZR01030362">
    <property type="protein sequence ID" value="KKL56832.1"/>
    <property type="molecule type" value="Genomic_DNA"/>
</dbReference>
<proteinExistence type="predicted"/>
<name>A0A0F9G0C8_9ZZZZ</name>
<evidence type="ECO:0000313" key="1">
    <source>
        <dbReference type="EMBL" id="KKL56832.1"/>
    </source>
</evidence>
<protein>
    <submittedName>
        <fullName evidence="1">Uncharacterized protein</fullName>
    </submittedName>
</protein>
<dbReference type="AlphaFoldDB" id="A0A0F9G0C8"/>